<dbReference type="EMBL" id="FZPA01000003">
    <property type="protein sequence ID" value="SNS64942.1"/>
    <property type="molecule type" value="Genomic_DNA"/>
</dbReference>
<feature type="domain" description="HTH tetR-type" evidence="5">
    <location>
        <begin position="16"/>
        <end position="76"/>
    </location>
</feature>
<dbReference type="InterPro" id="IPR009057">
    <property type="entry name" value="Homeodomain-like_sf"/>
</dbReference>
<dbReference type="PROSITE" id="PS50977">
    <property type="entry name" value="HTH_TETR_2"/>
    <property type="match status" value="1"/>
</dbReference>
<name>A0A239G8A7_9SPHN</name>
<protein>
    <submittedName>
        <fullName evidence="6">Transcriptional regulator, TetR family</fullName>
    </submittedName>
</protein>
<gene>
    <name evidence="6" type="ORF">SAMN06295955_10352</name>
</gene>
<evidence type="ECO:0000256" key="3">
    <source>
        <dbReference type="ARBA" id="ARBA00023163"/>
    </source>
</evidence>
<proteinExistence type="predicted"/>
<evidence type="ECO:0000313" key="6">
    <source>
        <dbReference type="EMBL" id="SNS64942.1"/>
    </source>
</evidence>
<sequence length="210" mass="22942">MAHPSSRRGRRPADQGDTERGIRLAALRRFADQGFDRASLRDIAADAGVDAALISYKFGSKLGLWKAVVERVGTVTLEQIAAAAAAKPDRGERPLAAAMEALIDVYCANDTVPRFLLRDAGHDPQRAAWVFDHVSQPLLDHYLPLIRAAHDAGEMRAPIPEMAFLTFAYGVAVNVVRRDMLTGYAPQLANDDEFRAALCDTLIAPQLRHG</sequence>
<evidence type="ECO:0000259" key="5">
    <source>
        <dbReference type="PROSITE" id="PS50977"/>
    </source>
</evidence>
<evidence type="ECO:0000313" key="7">
    <source>
        <dbReference type="Proteomes" id="UP000198339"/>
    </source>
</evidence>
<organism evidence="6 7">
    <name type="scientific">Sphingopyxis indica</name>
    <dbReference type="NCBI Taxonomy" id="436663"/>
    <lineage>
        <taxon>Bacteria</taxon>
        <taxon>Pseudomonadati</taxon>
        <taxon>Pseudomonadota</taxon>
        <taxon>Alphaproteobacteria</taxon>
        <taxon>Sphingomonadales</taxon>
        <taxon>Sphingomonadaceae</taxon>
        <taxon>Sphingopyxis</taxon>
    </lineage>
</organism>
<dbReference type="AlphaFoldDB" id="A0A239G8A7"/>
<dbReference type="GO" id="GO:0003700">
    <property type="term" value="F:DNA-binding transcription factor activity"/>
    <property type="evidence" value="ECO:0007669"/>
    <property type="project" value="TreeGrafter"/>
</dbReference>
<dbReference type="Proteomes" id="UP000198339">
    <property type="component" value="Unassembled WGS sequence"/>
</dbReference>
<dbReference type="InterPro" id="IPR001647">
    <property type="entry name" value="HTH_TetR"/>
</dbReference>
<accession>A0A239G8A7</accession>
<evidence type="ECO:0000256" key="4">
    <source>
        <dbReference type="PROSITE-ProRule" id="PRU00335"/>
    </source>
</evidence>
<dbReference type="Gene3D" id="1.10.357.10">
    <property type="entry name" value="Tetracycline Repressor, domain 2"/>
    <property type="match status" value="1"/>
</dbReference>
<dbReference type="PANTHER" id="PTHR30055">
    <property type="entry name" value="HTH-TYPE TRANSCRIPTIONAL REGULATOR RUTR"/>
    <property type="match status" value="1"/>
</dbReference>
<evidence type="ECO:0000256" key="1">
    <source>
        <dbReference type="ARBA" id="ARBA00023015"/>
    </source>
</evidence>
<reference evidence="6 7" key="1">
    <citation type="submission" date="2017-06" db="EMBL/GenBank/DDBJ databases">
        <authorList>
            <person name="Kim H.J."/>
            <person name="Triplett B.A."/>
        </authorList>
    </citation>
    <scope>NUCLEOTIDE SEQUENCE [LARGE SCALE GENOMIC DNA]</scope>
    <source>
        <strain evidence="6 7">DS15</strain>
    </source>
</reference>
<keyword evidence="2 4" id="KW-0238">DNA-binding</keyword>
<evidence type="ECO:0000256" key="2">
    <source>
        <dbReference type="ARBA" id="ARBA00023125"/>
    </source>
</evidence>
<dbReference type="InterPro" id="IPR050109">
    <property type="entry name" value="HTH-type_TetR-like_transc_reg"/>
</dbReference>
<feature type="DNA-binding region" description="H-T-H motif" evidence="4">
    <location>
        <begin position="39"/>
        <end position="58"/>
    </location>
</feature>
<keyword evidence="3" id="KW-0804">Transcription</keyword>
<dbReference type="Pfam" id="PF00440">
    <property type="entry name" value="TetR_N"/>
    <property type="match status" value="1"/>
</dbReference>
<keyword evidence="7" id="KW-1185">Reference proteome</keyword>
<dbReference type="InterPro" id="IPR036271">
    <property type="entry name" value="Tet_transcr_reg_TetR-rel_C_sf"/>
</dbReference>
<dbReference type="PANTHER" id="PTHR30055:SF234">
    <property type="entry name" value="HTH-TYPE TRANSCRIPTIONAL REGULATOR BETI"/>
    <property type="match status" value="1"/>
</dbReference>
<dbReference type="SUPFAM" id="SSF48498">
    <property type="entry name" value="Tetracyclin repressor-like, C-terminal domain"/>
    <property type="match status" value="1"/>
</dbReference>
<keyword evidence="1" id="KW-0805">Transcription regulation</keyword>
<dbReference type="SUPFAM" id="SSF46689">
    <property type="entry name" value="Homeodomain-like"/>
    <property type="match status" value="1"/>
</dbReference>
<dbReference type="RefSeq" id="WP_245836577.1">
    <property type="nucleotide sequence ID" value="NZ_CP076394.1"/>
</dbReference>
<dbReference type="GO" id="GO:0000976">
    <property type="term" value="F:transcription cis-regulatory region binding"/>
    <property type="evidence" value="ECO:0007669"/>
    <property type="project" value="TreeGrafter"/>
</dbReference>